<sequence>METEATGASSTSDLNAIYQPFKVGPRTLRCRVYVPAHQPALADNGVPGPRYVAYHRRLAKAGVGMQITGATPILPSGLWRPDRSLLNVDETIVPGYQRLSDAVHANGGLMLAQLAHAGPTDEGVDDVIGPSWGLSELSGEVSRPATESDIQRIVAAYGAAADRCRRGGLDGVEVTMAHGLLLAAFLSPKANRRTDQFGGAPDTRAELPLRALAEVRRALGPDRIVGVRLCADEMIPGGVNPQDAAVIARRLADTGQIDYISVIAGDNTHRLPRIKHWPPTPAPHGLFRSLSRVVKDAVPDLPVCCVGRVTSVALAAEIIASGDADLVGMVRAHIADPELLPKSRAGRIAEVTPCVGANDCINLSLNHQSVSCIVNPQITQPTDTELVPGEHSAVVIGAGPAGLESARRLASIGLRTTLFERSGELGGLLRLWAQVPAYREYSRLLGWWQNELNRLGVVVQTNTDVGGSEGLNADVFIVATGGRQHDETAITTDGSVQTASPDEVLRGRRIPGRVVVYDELGRRDSIMLAEALIDSGSAQVTIVTSKVHIGEGEGITTLYPALERLDNLGVSPGISSGEGRGVRGVS</sequence>
<name>A0A563DSN7_9MICO</name>
<comment type="cofactor">
    <cofactor evidence="1">
        <name>FMN</name>
        <dbReference type="ChEBI" id="CHEBI:58210"/>
    </cofactor>
</comment>
<dbReference type="PRINTS" id="PR00419">
    <property type="entry name" value="ADXRDTASE"/>
</dbReference>
<dbReference type="Gene3D" id="3.40.50.720">
    <property type="entry name" value="NAD(P)-binding Rossmann-like Domain"/>
    <property type="match status" value="1"/>
</dbReference>
<evidence type="ECO:0000256" key="4">
    <source>
        <dbReference type="ARBA" id="ARBA00022643"/>
    </source>
</evidence>
<keyword evidence="11" id="KW-1185">Reference proteome</keyword>
<gene>
    <name evidence="10" type="ORF">FGL98_21920</name>
</gene>
<dbReference type="SUPFAM" id="SSF51395">
    <property type="entry name" value="FMN-linked oxidoreductases"/>
    <property type="match status" value="1"/>
</dbReference>
<evidence type="ECO:0000256" key="7">
    <source>
        <dbReference type="ARBA" id="ARBA00023004"/>
    </source>
</evidence>
<protein>
    <recommendedName>
        <fullName evidence="9">NADH:flavin oxidoreductase/NADH oxidase N-terminal domain-containing protein</fullName>
    </recommendedName>
</protein>
<dbReference type="SUPFAM" id="SSF51971">
    <property type="entry name" value="Nucleotide-binding domain"/>
    <property type="match status" value="1"/>
</dbReference>
<dbReference type="GO" id="GO:0010181">
    <property type="term" value="F:FMN binding"/>
    <property type="evidence" value="ECO:0007669"/>
    <property type="project" value="InterPro"/>
</dbReference>
<reference evidence="10 11" key="2">
    <citation type="submission" date="2019-08" db="EMBL/GenBank/DDBJ databases">
        <title>Jejuicoccus antrihumi gen. nov., sp. nov., a new member of the family Dermacoccaceae isolated from a cave.</title>
        <authorList>
            <person name="Schumann P."/>
            <person name="Kim I.S."/>
        </authorList>
    </citation>
    <scope>NUCLEOTIDE SEQUENCE [LARGE SCALE GENOMIC DNA]</scope>
    <source>
        <strain evidence="10 11">C5-26</strain>
    </source>
</reference>
<keyword evidence="5" id="KW-0479">Metal-binding</keyword>
<dbReference type="Gene3D" id="3.20.20.70">
    <property type="entry name" value="Aldolase class I"/>
    <property type="match status" value="1"/>
</dbReference>
<dbReference type="Proteomes" id="UP000320244">
    <property type="component" value="Unassembled WGS sequence"/>
</dbReference>
<proteinExistence type="predicted"/>
<evidence type="ECO:0000256" key="3">
    <source>
        <dbReference type="ARBA" id="ARBA00022630"/>
    </source>
</evidence>
<evidence type="ECO:0000256" key="6">
    <source>
        <dbReference type="ARBA" id="ARBA00023002"/>
    </source>
</evidence>
<dbReference type="PANTHER" id="PTHR42917:SF2">
    <property type="entry name" value="2,4-DIENOYL-COA REDUCTASE [(2E)-ENOYL-COA-PRODUCING]"/>
    <property type="match status" value="1"/>
</dbReference>
<dbReference type="GO" id="GO:0008670">
    <property type="term" value="F:2,4-dienoyl-CoA reductase (NADPH) activity"/>
    <property type="evidence" value="ECO:0007669"/>
    <property type="project" value="TreeGrafter"/>
</dbReference>
<dbReference type="Pfam" id="PF00724">
    <property type="entry name" value="Oxidored_FMN"/>
    <property type="match status" value="1"/>
</dbReference>
<evidence type="ECO:0000313" key="10">
    <source>
        <dbReference type="EMBL" id="TWP33257.1"/>
    </source>
</evidence>
<keyword evidence="6" id="KW-0560">Oxidoreductase</keyword>
<comment type="caution">
    <text evidence="10">The sequence shown here is derived from an EMBL/GenBank/DDBJ whole genome shotgun (WGS) entry which is preliminary data.</text>
</comment>
<evidence type="ECO:0000313" key="11">
    <source>
        <dbReference type="Proteomes" id="UP000320244"/>
    </source>
</evidence>
<evidence type="ECO:0000256" key="5">
    <source>
        <dbReference type="ARBA" id="ARBA00022723"/>
    </source>
</evidence>
<dbReference type="InterPro" id="IPR001155">
    <property type="entry name" value="OxRdtase_FMN_N"/>
</dbReference>
<dbReference type="EMBL" id="VCQV01000045">
    <property type="protein sequence ID" value="TWP33257.1"/>
    <property type="molecule type" value="Genomic_DNA"/>
</dbReference>
<dbReference type="InterPro" id="IPR013785">
    <property type="entry name" value="Aldolase_TIM"/>
</dbReference>
<dbReference type="GO" id="GO:0046872">
    <property type="term" value="F:metal ion binding"/>
    <property type="evidence" value="ECO:0007669"/>
    <property type="project" value="UniProtKB-KW"/>
</dbReference>
<dbReference type="GO" id="GO:0033543">
    <property type="term" value="P:fatty acid beta-oxidation, unsaturated, even number, reductase/isomerase pathway"/>
    <property type="evidence" value="ECO:0007669"/>
    <property type="project" value="TreeGrafter"/>
</dbReference>
<reference evidence="10 11" key="1">
    <citation type="submission" date="2019-05" db="EMBL/GenBank/DDBJ databases">
        <authorList>
            <person name="Lee S.D."/>
        </authorList>
    </citation>
    <scope>NUCLEOTIDE SEQUENCE [LARGE SCALE GENOMIC DNA]</scope>
    <source>
        <strain evidence="10 11">C5-26</strain>
    </source>
</reference>
<keyword evidence="4" id="KW-0288">FMN</keyword>
<dbReference type="OrthoDB" id="3169239at2"/>
<dbReference type="RefSeq" id="WP_146320518.1">
    <property type="nucleotide sequence ID" value="NZ_VCQV01000045.1"/>
</dbReference>
<feature type="domain" description="NADH:flavin oxidoreductase/NADH oxidase N-terminal" evidence="9">
    <location>
        <begin position="17"/>
        <end position="347"/>
    </location>
</feature>
<evidence type="ECO:0000256" key="8">
    <source>
        <dbReference type="ARBA" id="ARBA00023014"/>
    </source>
</evidence>
<dbReference type="GO" id="GO:0051536">
    <property type="term" value="F:iron-sulfur cluster binding"/>
    <property type="evidence" value="ECO:0007669"/>
    <property type="project" value="UniProtKB-KW"/>
</dbReference>
<evidence type="ECO:0000259" key="9">
    <source>
        <dbReference type="Pfam" id="PF00724"/>
    </source>
</evidence>
<accession>A0A563DSN7</accession>
<dbReference type="PANTHER" id="PTHR42917">
    <property type="entry name" value="2,4-DIENOYL-COA REDUCTASE"/>
    <property type="match status" value="1"/>
</dbReference>
<dbReference type="AlphaFoldDB" id="A0A563DSN7"/>
<evidence type="ECO:0000256" key="1">
    <source>
        <dbReference type="ARBA" id="ARBA00001917"/>
    </source>
</evidence>
<keyword evidence="8" id="KW-0411">Iron-sulfur</keyword>
<dbReference type="InterPro" id="IPR051793">
    <property type="entry name" value="NADH:flavin_oxidoreductase"/>
</dbReference>
<keyword evidence="7" id="KW-0408">Iron</keyword>
<organism evidence="10 11">
    <name type="scientific">Leekyejoonella antrihumi</name>
    <dbReference type="NCBI Taxonomy" id="1660198"/>
    <lineage>
        <taxon>Bacteria</taxon>
        <taxon>Bacillati</taxon>
        <taxon>Actinomycetota</taxon>
        <taxon>Actinomycetes</taxon>
        <taxon>Micrococcales</taxon>
        <taxon>Dermacoccaceae</taxon>
        <taxon>Leekyejoonella</taxon>
    </lineage>
</organism>
<comment type="cofactor">
    <cofactor evidence="2">
        <name>[4Fe-4S] cluster</name>
        <dbReference type="ChEBI" id="CHEBI:49883"/>
    </cofactor>
</comment>
<keyword evidence="3" id="KW-0285">Flavoprotein</keyword>
<dbReference type="Pfam" id="PF13450">
    <property type="entry name" value="NAD_binding_8"/>
    <property type="match status" value="1"/>
</dbReference>
<evidence type="ECO:0000256" key="2">
    <source>
        <dbReference type="ARBA" id="ARBA00001966"/>
    </source>
</evidence>